<proteinExistence type="predicted"/>
<feature type="region of interest" description="Disordered" evidence="1">
    <location>
        <begin position="200"/>
        <end position="222"/>
    </location>
</feature>
<dbReference type="Proteomes" id="UP000048984">
    <property type="component" value="Unassembled WGS sequence"/>
</dbReference>
<name>A0A0P6WBV7_9HYPH</name>
<dbReference type="RefSeq" id="WP_054358283.1">
    <property type="nucleotide sequence ID" value="NZ_LJYW01000001.1"/>
</dbReference>
<keyword evidence="2" id="KW-0472">Membrane</keyword>
<keyword evidence="4" id="KW-1185">Reference proteome</keyword>
<feature type="region of interest" description="Disordered" evidence="1">
    <location>
        <begin position="35"/>
        <end position="56"/>
    </location>
</feature>
<dbReference type="EMBL" id="LJYW01000001">
    <property type="protein sequence ID" value="KPL52120.1"/>
    <property type="molecule type" value="Genomic_DNA"/>
</dbReference>
<feature type="transmembrane region" description="Helical" evidence="2">
    <location>
        <begin position="233"/>
        <end position="253"/>
    </location>
</feature>
<reference evidence="3 4" key="1">
    <citation type="submission" date="2015-09" db="EMBL/GenBank/DDBJ databases">
        <authorList>
            <person name="Jackson K.R."/>
            <person name="Lunt B.L."/>
            <person name="Fisher J.N.B."/>
            <person name="Gardner A.V."/>
            <person name="Bailey M.E."/>
            <person name="Deus L.M."/>
            <person name="Earl A.S."/>
            <person name="Gibby P.D."/>
            <person name="Hartmann K.A."/>
            <person name="Liu J.E."/>
            <person name="Manci A.M."/>
            <person name="Nielsen D.A."/>
            <person name="Solomon M.B."/>
            <person name="Breakwell D.P."/>
            <person name="Burnett S.H."/>
            <person name="Grose J.H."/>
        </authorList>
    </citation>
    <scope>NUCLEOTIDE SEQUENCE [LARGE SCALE GENOMIC DNA]</scope>
    <source>
        <strain evidence="3 4">16</strain>
    </source>
</reference>
<evidence type="ECO:0000256" key="1">
    <source>
        <dbReference type="SAM" id="MobiDB-lite"/>
    </source>
</evidence>
<evidence type="ECO:0000313" key="4">
    <source>
        <dbReference type="Proteomes" id="UP000048984"/>
    </source>
</evidence>
<dbReference type="STRING" id="665126.ABB55_07675"/>
<comment type="caution">
    <text evidence="3">The sequence shown here is derived from an EMBL/GenBank/DDBJ whole genome shotgun (WGS) entry which is preliminary data.</text>
</comment>
<feature type="compositionally biased region" description="Basic and acidic residues" evidence="1">
    <location>
        <begin position="47"/>
        <end position="56"/>
    </location>
</feature>
<protein>
    <submittedName>
        <fullName evidence="3">Uncharacterized protein</fullName>
    </submittedName>
</protein>
<dbReference type="AlphaFoldDB" id="A0A0P6WBV7"/>
<reference evidence="3 4" key="2">
    <citation type="submission" date="2015-10" db="EMBL/GenBank/DDBJ databases">
        <title>Draft Genome Sequence of Prosthecomicrobium hirschii ATCC 27832.</title>
        <authorList>
            <person name="Daniel J."/>
            <person name="Givan S.A."/>
            <person name="Brun Y.V."/>
            <person name="Brown P.J."/>
        </authorList>
    </citation>
    <scope>NUCLEOTIDE SEQUENCE [LARGE SCALE GENOMIC DNA]</scope>
    <source>
        <strain evidence="3 4">16</strain>
    </source>
</reference>
<keyword evidence="2" id="KW-1133">Transmembrane helix</keyword>
<keyword evidence="2" id="KW-0812">Transmembrane</keyword>
<evidence type="ECO:0000313" key="3">
    <source>
        <dbReference type="EMBL" id="KPL52120.1"/>
    </source>
</evidence>
<sequence>MIGDRVGMTVAADLSANVFAAFLLILIVLLARSGTPEPATRPAPIEASRDLDTRTHRPEAPAGLVELLRLRGPAAPGLTVDLHAERIEIGIPGRRTRTVLALAGIDQASAAARIAAATLLAEPGAVRLYVFDAAWYGAVTARLVRDGRSWRELSVPAALRVGGQANGAAWAPAFEALVARSADPGRFRAGLAEIIAGSGGERVDRPVPGGRNGGGLDGSPVQGETLSERLGRYGRMILALLAVTASLALVIYAETRRPSRRRT</sequence>
<evidence type="ECO:0000256" key="2">
    <source>
        <dbReference type="SAM" id="Phobius"/>
    </source>
</evidence>
<organism evidence="3 4">
    <name type="scientific">Prosthecodimorpha hirschii</name>
    <dbReference type="NCBI Taxonomy" id="665126"/>
    <lineage>
        <taxon>Bacteria</taxon>
        <taxon>Pseudomonadati</taxon>
        <taxon>Pseudomonadota</taxon>
        <taxon>Alphaproteobacteria</taxon>
        <taxon>Hyphomicrobiales</taxon>
        <taxon>Ancalomicrobiaceae</taxon>
        <taxon>Prosthecodimorpha</taxon>
    </lineage>
</organism>
<gene>
    <name evidence="3" type="ORF">ABB55_07675</name>
</gene>
<accession>A0A0P6WBV7</accession>